<feature type="region of interest" description="Disordered" evidence="1">
    <location>
        <begin position="1"/>
        <end position="20"/>
    </location>
</feature>
<evidence type="ECO:0000256" key="1">
    <source>
        <dbReference type="SAM" id="MobiDB-lite"/>
    </source>
</evidence>
<organism evidence="2 3">
    <name type="scientific">Cannabis sativa</name>
    <name type="common">Hemp</name>
    <name type="synonym">Marijuana</name>
    <dbReference type="NCBI Taxonomy" id="3483"/>
    <lineage>
        <taxon>Eukaryota</taxon>
        <taxon>Viridiplantae</taxon>
        <taxon>Streptophyta</taxon>
        <taxon>Embryophyta</taxon>
        <taxon>Tracheophyta</taxon>
        <taxon>Spermatophyta</taxon>
        <taxon>Magnoliopsida</taxon>
        <taxon>eudicotyledons</taxon>
        <taxon>Gunneridae</taxon>
        <taxon>Pentapetalae</taxon>
        <taxon>rosids</taxon>
        <taxon>fabids</taxon>
        <taxon>Rosales</taxon>
        <taxon>Cannabaceae</taxon>
        <taxon>Cannabis</taxon>
    </lineage>
</organism>
<dbReference type="Gramene" id="evm.model.08.1512">
    <property type="protein sequence ID" value="cds.evm.model.08.1512"/>
    <property type="gene ID" value="evm.TU.08.1512"/>
</dbReference>
<keyword evidence="3" id="KW-1185">Reference proteome</keyword>
<dbReference type="EnsemblPlants" id="evm.model.08.1512">
    <property type="protein sequence ID" value="cds.evm.model.08.1512"/>
    <property type="gene ID" value="evm.TU.08.1512"/>
</dbReference>
<dbReference type="EMBL" id="UZAU01000713">
    <property type="status" value="NOT_ANNOTATED_CDS"/>
    <property type="molecule type" value="Genomic_DNA"/>
</dbReference>
<protein>
    <submittedName>
        <fullName evidence="2">Uncharacterized protein</fullName>
    </submittedName>
</protein>
<reference evidence="2" key="1">
    <citation type="submission" date="2018-11" db="EMBL/GenBank/DDBJ databases">
        <authorList>
            <person name="Grassa J C."/>
        </authorList>
    </citation>
    <scope>NUCLEOTIDE SEQUENCE [LARGE SCALE GENOMIC DNA]</scope>
</reference>
<name>A0A803Q8X5_CANSA</name>
<proteinExistence type="predicted"/>
<evidence type="ECO:0000313" key="3">
    <source>
        <dbReference type="Proteomes" id="UP000596661"/>
    </source>
</evidence>
<accession>A0A803Q8X5</accession>
<sequence>MVSEEAIEDFHDTQPGRGAEMLQQAESVQKGSWAMEMEEVDFQASAKETWNKFKANQVRTPSTKLKSTEPLKHGDQLIAQIDLDEFEAEASLWKNSVICVFLVPIPLVEVSKAL</sequence>
<dbReference type="Proteomes" id="UP000596661">
    <property type="component" value="Chromosome 8"/>
</dbReference>
<evidence type="ECO:0000313" key="2">
    <source>
        <dbReference type="EnsemblPlants" id="cds.evm.model.08.1512"/>
    </source>
</evidence>
<dbReference type="AlphaFoldDB" id="A0A803Q8X5"/>
<reference evidence="2" key="2">
    <citation type="submission" date="2021-03" db="UniProtKB">
        <authorList>
            <consortium name="EnsemblPlants"/>
        </authorList>
    </citation>
    <scope>IDENTIFICATION</scope>
</reference>